<evidence type="ECO:0000313" key="2">
    <source>
        <dbReference type="Proteomes" id="UP000717328"/>
    </source>
</evidence>
<dbReference type="AlphaFoldDB" id="A0A9P7FY20"/>
<gene>
    <name evidence="1" type="ORF">H0H81_005476</name>
</gene>
<keyword evidence="2" id="KW-1185">Reference proteome</keyword>
<evidence type="ECO:0000313" key="1">
    <source>
        <dbReference type="EMBL" id="KAG5637177.1"/>
    </source>
</evidence>
<proteinExistence type="predicted"/>
<reference evidence="1" key="2">
    <citation type="submission" date="2021-10" db="EMBL/GenBank/DDBJ databases">
        <title>Phylogenomics reveals ancestral predisposition of the termite-cultivated fungus Termitomyces towards a domesticated lifestyle.</title>
        <authorList>
            <person name="Auxier B."/>
            <person name="Grum-Grzhimaylo A."/>
            <person name="Cardenas M.E."/>
            <person name="Lodge J.D."/>
            <person name="Laessoe T."/>
            <person name="Pedersen O."/>
            <person name="Smith M.E."/>
            <person name="Kuyper T.W."/>
            <person name="Franco-Molano E.A."/>
            <person name="Baroni T.J."/>
            <person name="Aanen D.K."/>
        </authorList>
    </citation>
    <scope>NUCLEOTIDE SEQUENCE</scope>
    <source>
        <strain evidence="1">D49</strain>
    </source>
</reference>
<sequence length="82" mass="8941">MPIFGWRSLDTDQDEKVHRCFSPENPARIEVEVVEVKVIEAEIPEDVDTVSEPAAQGYAKVESWVVALGKDGADAAATAQID</sequence>
<accession>A0A9P7FY20</accession>
<dbReference type="Proteomes" id="UP000717328">
    <property type="component" value="Unassembled WGS sequence"/>
</dbReference>
<name>A0A9P7FY20_9AGAR</name>
<protein>
    <submittedName>
        <fullName evidence="1">Uncharacterized protein</fullName>
    </submittedName>
</protein>
<organism evidence="1 2">
    <name type="scientific">Sphagnurus paluster</name>
    <dbReference type="NCBI Taxonomy" id="117069"/>
    <lineage>
        <taxon>Eukaryota</taxon>
        <taxon>Fungi</taxon>
        <taxon>Dikarya</taxon>
        <taxon>Basidiomycota</taxon>
        <taxon>Agaricomycotina</taxon>
        <taxon>Agaricomycetes</taxon>
        <taxon>Agaricomycetidae</taxon>
        <taxon>Agaricales</taxon>
        <taxon>Tricholomatineae</taxon>
        <taxon>Lyophyllaceae</taxon>
        <taxon>Sphagnurus</taxon>
    </lineage>
</organism>
<comment type="caution">
    <text evidence="1">The sequence shown here is derived from an EMBL/GenBank/DDBJ whole genome shotgun (WGS) entry which is preliminary data.</text>
</comment>
<reference evidence="1" key="1">
    <citation type="submission" date="2021-02" db="EMBL/GenBank/DDBJ databases">
        <authorList>
            <person name="Nieuwenhuis M."/>
            <person name="Van De Peppel L.J.J."/>
        </authorList>
    </citation>
    <scope>NUCLEOTIDE SEQUENCE</scope>
    <source>
        <strain evidence="1">D49</strain>
    </source>
</reference>
<dbReference type="EMBL" id="JABCKI010005853">
    <property type="protein sequence ID" value="KAG5637177.1"/>
    <property type="molecule type" value="Genomic_DNA"/>
</dbReference>